<evidence type="ECO:0000313" key="1">
    <source>
        <dbReference type="EMBL" id="MBX12140.1"/>
    </source>
</evidence>
<protein>
    <submittedName>
        <fullName evidence="1">Uncharacterized protein</fullName>
    </submittedName>
</protein>
<organism evidence="1">
    <name type="scientific">Rhizophora mucronata</name>
    <name type="common">Asiatic mangrove</name>
    <dbReference type="NCBI Taxonomy" id="61149"/>
    <lineage>
        <taxon>Eukaryota</taxon>
        <taxon>Viridiplantae</taxon>
        <taxon>Streptophyta</taxon>
        <taxon>Embryophyta</taxon>
        <taxon>Tracheophyta</taxon>
        <taxon>Spermatophyta</taxon>
        <taxon>Magnoliopsida</taxon>
        <taxon>eudicotyledons</taxon>
        <taxon>Gunneridae</taxon>
        <taxon>Pentapetalae</taxon>
        <taxon>rosids</taxon>
        <taxon>fabids</taxon>
        <taxon>Malpighiales</taxon>
        <taxon>Rhizophoraceae</taxon>
        <taxon>Rhizophora</taxon>
    </lineage>
</organism>
<proteinExistence type="predicted"/>
<accession>A0A2P2L2D4</accession>
<reference evidence="1" key="1">
    <citation type="submission" date="2018-02" db="EMBL/GenBank/DDBJ databases">
        <title>Rhizophora mucronata_Transcriptome.</title>
        <authorList>
            <person name="Meera S.P."/>
            <person name="Sreeshan A."/>
            <person name="Augustine A."/>
        </authorList>
    </citation>
    <scope>NUCLEOTIDE SEQUENCE</scope>
    <source>
        <tissue evidence="1">Leaf</tissue>
    </source>
</reference>
<sequence length="12" mass="1549">MGYHKRRDQETK</sequence>
<name>A0A2P2L2D4_RHIMU</name>
<dbReference type="EMBL" id="GGEC01031656">
    <property type="protein sequence ID" value="MBX12140.1"/>
    <property type="molecule type" value="Transcribed_RNA"/>
</dbReference>